<name>A0ABU9GKW3_COBMA</name>
<keyword evidence="5 8" id="KW-0812">Transmembrane</keyword>
<keyword evidence="7 8" id="KW-0472">Membrane</keyword>
<keyword evidence="4" id="KW-1003">Cell membrane</keyword>
<evidence type="ECO:0000256" key="8">
    <source>
        <dbReference type="SAM" id="Phobius"/>
    </source>
</evidence>
<dbReference type="InterPro" id="IPR037294">
    <property type="entry name" value="ABC_BtuC-like"/>
</dbReference>
<sequence length="70" mass="7583">ASQHAVAAVVFWTMGSLTKATWPKCCVSLGVLAMVLPLLARHGWALTAMRLGYTKEESMGVKPKALRLEV</sequence>
<dbReference type="RefSeq" id="WP_341543029.1">
    <property type="nucleotide sequence ID" value="NZ_JBAKAP010000191.1"/>
</dbReference>
<evidence type="ECO:0000256" key="2">
    <source>
        <dbReference type="ARBA" id="ARBA00007935"/>
    </source>
</evidence>
<reference evidence="9 10" key="1">
    <citation type="submission" date="2024-02" db="EMBL/GenBank/DDBJ databases">
        <title>Bacteria isolated from the canopy kelp, Nereocystis luetkeana.</title>
        <authorList>
            <person name="Pfister C.A."/>
            <person name="Younker I.T."/>
            <person name="Light S.H."/>
        </authorList>
    </citation>
    <scope>NUCLEOTIDE SEQUENCE [LARGE SCALE GENOMIC DNA]</scope>
    <source>
        <strain evidence="9 10">TI.5.07</strain>
    </source>
</reference>
<keyword evidence="6 8" id="KW-1133">Transmembrane helix</keyword>
<evidence type="ECO:0000256" key="1">
    <source>
        <dbReference type="ARBA" id="ARBA00004651"/>
    </source>
</evidence>
<accession>A0ABU9GKW3</accession>
<comment type="subcellular location">
    <subcellularLocation>
        <location evidence="1">Cell membrane</location>
        <topology evidence="1">Multi-pass membrane protein</topology>
    </subcellularLocation>
</comment>
<dbReference type="Gene3D" id="1.10.3470.10">
    <property type="entry name" value="ABC transporter involved in vitamin B12 uptake, BtuC"/>
    <property type="match status" value="1"/>
</dbReference>
<protein>
    <submittedName>
        <fullName evidence="9">Iron chelate uptake ABC transporter family permease subunit</fullName>
    </submittedName>
</protein>
<feature type="non-terminal residue" evidence="9">
    <location>
        <position position="1"/>
    </location>
</feature>
<comment type="caution">
    <text evidence="9">The sequence shown here is derived from an EMBL/GenBank/DDBJ whole genome shotgun (WGS) entry which is preliminary data.</text>
</comment>
<organism evidence="9 10">
    <name type="scientific">Cobetia marina</name>
    <name type="common">Deleya marina</name>
    <dbReference type="NCBI Taxonomy" id="28258"/>
    <lineage>
        <taxon>Bacteria</taxon>
        <taxon>Pseudomonadati</taxon>
        <taxon>Pseudomonadota</taxon>
        <taxon>Gammaproteobacteria</taxon>
        <taxon>Oceanospirillales</taxon>
        <taxon>Halomonadaceae</taxon>
        <taxon>Cobetia</taxon>
    </lineage>
</organism>
<evidence type="ECO:0000256" key="4">
    <source>
        <dbReference type="ARBA" id="ARBA00022475"/>
    </source>
</evidence>
<dbReference type="EMBL" id="JBAKAP010000191">
    <property type="protein sequence ID" value="MEL0618764.1"/>
    <property type="molecule type" value="Genomic_DNA"/>
</dbReference>
<proteinExistence type="inferred from homology"/>
<dbReference type="Proteomes" id="UP001378242">
    <property type="component" value="Unassembled WGS sequence"/>
</dbReference>
<evidence type="ECO:0000256" key="6">
    <source>
        <dbReference type="ARBA" id="ARBA00022989"/>
    </source>
</evidence>
<keyword evidence="3" id="KW-0813">Transport</keyword>
<feature type="transmembrane region" description="Helical" evidence="8">
    <location>
        <begin position="20"/>
        <end position="40"/>
    </location>
</feature>
<evidence type="ECO:0000313" key="10">
    <source>
        <dbReference type="Proteomes" id="UP001378242"/>
    </source>
</evidence>
<dbReference type="Pfam" id="PF01032">
    <property type="entry name" value="FecCD"/>
    <property type="match status" value="1"/>
</dbReference>
<comment type="similarity">
    <text evidence="2">Belongs to the binding-protein-dependent transport system permease family. FecCD subfamily.</text>
</comment>
<gene>
    <name evidence="9" type="ORF">V6243_18285</name>
</gene>
<keyword evidence="10" id="KW-1185">Reference proteome</keyword>
<evidence type="ECO:0000256" key="7">
    <source>
        <dbReference type="ARBA" id="ARBA00023136"/>
    </source>
</evidence>
<dbReference type="SUPFAM" id="SSF81345">
    <property type="entry name" value="ABC transporter involved in vitamin B12 uptake, BtuC"/>
    <property type="match status" value="1"/>
</dbReference>
<evidence type="ECO:0000256" key="3">
    <source>
        <dbReference type="ARBA" id="ARBA00022448"/>
    </source>
</evidence>
<evidence type="ECO:0000313" key="9">
    <source>
        <dbReference type="EMBL" id="MEL0618764.1"/>
    </source>
</evidence>
<evidence type="ECO:0000256" key="5">
    <source>
        <dbReference type="ARBA" id="ARBA00022692"/>
    </source>
</evidence>
<feature type="non-terminal residue" evidence="9">
    <location>
        <position position="70"/>
    </location>
</feature>
<dbReference type="InterPro" id="IPR000522">
    <property type="entry name" value="ABC_transptr_permease_BtuC"/>
</dbReference>